<evidence type="ECO:0000313" key="2">
    <source>
        <dbReference type="Ensembl" id="ENSMUSP00000129502.2"/>
    </source>
</evidence>
<dbReference type="InterPro" id="IPR031367">
    <property type="entry name" value="CCDC24"/>
</dbReference>
<reference evidence="2 4" key="1">
    <citation type="journal article" date="2009" name="PLoS Biol.">
        <title>Lineage-specific biology revealed by a finished genome assembly of the mouse.</title>
        <authorList>
            <consortium name="Mouse Genome Sequencing Consortium"/>
            <person name="Church D.M."/>
            <person name="Goodstadt L."/>
            <person name="Hillier L.W."/>
            <person name="Zody M.C."/>
            <person name="Goldstein S."/>
            <person name="She X."/>
            <person name="Bult C.J."/>
            <person name="Agarwala R."/>
            <person name="Cherry J.L."/>
            <person name="DiCuccio M."/>
            <person name="Hlavina W."/>
            <person name="Kapustin Y."/>
            <person name="Meric P."/>
            <person name="Maglott D."/>
            <person name="Birtle Z."/>
            <person name="Marques A.C."/>
            <person name="Graves T."/>
            <person name="Zhou S."/>
            <person name="Teague B."/>
            <person name="Potamousis K."/>
            <person name="Churas C."/>
            <person name="Place M."/>
            <person name="Herschleb J."/>
            <person name="Runnheim R."/>
            <person name="Forrest D."/>
            <person name="Amos-Landgraf J."/>
            <person name="Schwartz D.C."/>
            <person name="Cheng Z."/>
            <person name="Lindblad-Toh K."/>
            <person name="Eichler E.E."/>
            <person name="Ponting C.P."/>
        </authorList>
    </citation>
    <scope>NUCLEOTIDE SEQUENCE [LARGE SCALE GENOMIC DNA]</scope>
    <source>
        <strain evidence="2 4">C57BL/6J</strain>
    </source>
</reference>
<evidence type="ECO:0000313" key="3">
    <source>
        <dbReference type="MGI" id="MGI:2685874"/>
    </source>
</evidence>
<dbReference type="Ensembl" id="ENSMUST00000171052.8">
    <property type="protein sequence ID" value="ENSMUSP00000129502.2"/>
    <property type="gene ID" value="ENSMUSG00000078588.11"/>
</dbReference>
<dbReference type="SMR" id="E9PUW8"/>
<dbReference type="Antibodypedia" id="68663">
    <property type="antibodies" value="80 antibodies from 13 providers"/>
</dbReference>
<dbReference type="ExpressionAtlas" id="E9PUW8">
    <property type="expression patterns" value="baseline and differential"/>
</dbReference>
<feature type="compositionally biased region" description="Low complexity" evidence="1">
    <location>
        <begin position="283"/>
        <end position="296"/>
    </location>
</feature>
<dbReference type="PhylomeDB" id="E9PUW8"/>
<sequence>MPGDSPALWELVEEHVPLPERPEVKRILGEAAVDLSLELREEVAMLKALLQEIQSSQVSNSDPPSLLAPPPLLRDLIRQELRQLLQGLRLKAISEGRDQTQMWAQYSPRVLRFALEDTRCDSTQQELPMRADEPSTCPRDLTVIKDQLNVSNIDQVVRHLRSLLEEECHMLQNEISDLQHCLEMEQMQACQPSKDTQMPTLGEIKDQKAAMERELQVSLGPSCTAAKHRQKPLRSSIPSLRPFPCLHGYMPTPPSERCPHPQGQTSTRRWGRQLRYSYRKETTSTSVSSAASQAPT</sequence>
<accession>E9PUW8</accession>
<name>E9PUW8_MOUSE</name>
<dbReference type="OMA" id="LASTCRW"/>
<organism evidence="2 4">
    <name type="scientific">Mus musculus</name>
    <name type="common">Mouse</name>
    <dbReference type="NCBI Taxonomy" id="10090"/>
    <lineage>
        <taxon>Eukaryota</taxon>
        <taxon>Metazoa</taxon>
        <taxon>Chordata</taxon>
        <taxon>Craniata</taxon>
        <taxon>Vertebrata</taxon>
        <taxon>Euteleostomi</taxon>
        <taxon>Mammalia</taxon>
        <taxon>Eutheria</taxon>
        <taxon>Euarchontoglires</taxon>
        <taxon>Glires</taxon>
        <taxon>Rodentia</taxon>
        <taxon>Myomorpha</taxon>
        <taxon>Muroidea</taxon>
        <taxon>Muridae</taxon>
        <taxon>Murinae</taxon>
        <taxon>Mus</taxon>
        <taxon>Mus</taxon>
    </lineage>
</organism>
<evidence type="ECO:0000313" key="4">
    <source>
        <dbReference type="Proteomes" id="UP000000589"/>
    </source>
</evidence>
<gene>
    <name evidence="2 3" type="primary">Ccdc24</name>
</gene>
<dbReference type="Pfam" id="PF15669">
    <property type="entry name" value="CCDC24"/>
    <property type="match status" value="1"/>
</dbReference>
<reference evidence="2" key="3">
    <citation type="submission" date="2025-08" db="UniProtKB">
        <authorList>
            <consortium name="Ensembl"/>
        </authorList>
    </citation>
    <scope>IDENTIFICATION</scope>
    <source>
        <strain evidence="2">C57BL/6J</strain>
    </source>
</reference>
<dbReference type="HOGENOM" id="CLU_993818_0_0_1"/>
<dbReference type="RNAct" id="E9PUW8">
    <property type="molecule type" value="protein"/>
</dbReference>
<reference evidence="2" key="4">
    <citation type="submission" date="2025-09" db="UniProtKB">
        <authorList>
            <consortium name="Ensembl"/>
        </authorList>
    </citation>
    <scope>IDENTIFICATION</scope>
    <source>
        <strain evidence="2">C57BL/6J</strain>
    </source>
</reference>
<dbReference type="PANTHER" id="PTHR28601:SF1">
    <property type="entry name" value="COILED-COIL DOMAIN-CONTAINING PROTEIN 24"/>
    <property type="match status" value="1"/>
</dbReference>
<dbReference type="VEuPathDB" id="HostDB:ENSMUSG00000078588"/>
<dbReference type="Proteomes" id="UP000000589">
    <property type="component" value="Chromosome 4"/>
</dbReference>
<dbReference type="GeneTree" id="ENSGT00390000011926"/>
<dbReference type="AGR" id="MGI:2685874"/>
<dbReference type="Bgee" id="ENSMUSG00000078588">
    <property type="expression patterns" value="Expressed in retinal neural layer and 61 other cell types or tissues"/>
</dbReference>
<evidence type="ECO:0000256" key="1">
    <source>
        <dbReference type="SAM" id="MobiDB-lite"/>
    </source>
</evidence>
<dbReference type="ProteomicsDB" id="373836"/>
<proteinExistence type="predicted"/>
<protein>
    <submittedName>
        <fullName evidence="2">Coiled-coil domain containing 24</fullName>
    </submittedName>
</protein>
<dbReference type="AlphaFoldDB" id="E9PUW8"/>
<feature type="region of interest" description="Disordered" evidence="1">
    <location>
        <begin position="252"/>
        <end position="296"/>
    </location>
</feature>
<dbReference type="MGI" id="MGI:2685874">
    <property type="gene designation" value="Ccdc24"/>
</dbReference>
<keyword evidence="4" id="KW-1185">Reference proteome</keyword>
<dbReference type="PANTHER" id="PTHR28601">
    <property type="entry name" value="COILED-COIL DOMAIN-CONTAINING PROTEIN 24"/>
    <property type="match status" value="1"/>
</dbReference>
<reference evidence="2 4" key="2">
    <citation type="journal article" date="2011" name="PLoS Biol.">
        <title>Modernizing reference genome assemblies.</title>
        <authorList>
            <person name="Church D.M."/>
            <person name="Schneider V.A."/>
            <person name="Graves T."/>
            <person name="Auger K."/>
            <person name="Cunningham F."/>
            <person name="Bouk N."/>
            <person name="Chen H.C."/>
            <person name="Agarwala R."/>
            <person name="McLaren W.M."/>
            <person name="Ritchie G.R."/>
            <person name="Albracht D."/>
            <person name="Kremitzki M."/>
            <person name="Rock S."/>
            <person name="Kotkiewicz H."/>
            <person name="Kremitzki C."/>
            <person name="Wollam A."/>
            <person name="Trani L."/>
            <person name="Fulton L."/>
            <person name="Fulton R."/>
            <person name="Matthews L."/>
            <person name="Whitehead S."/>
            <person name="Chow W."/>
            <person name="Torrance J."/>
            <person name="Dunn M."/>
            <person name="Harden G."/>
            <person name="Threadgold G."/>
            <person name="Wood J."/>
            <person name="Collins J."/>
            <person name="Heath P."/>
            <person name="Griffiths G."/>
            <person name="Pelan S."/>
            <person name="Grafham D."/>
            <person name="Eichler E.E."/>
            <person name="Weinstock G."/>
            <person name="Mardis E.R."/>
            <person name="Wilson R.K."/>
            <person name="Howe K."/>
            <person name="Flicek P."/>
            <person name="Hubbard T."/>
        </authorList>
    </citation>
    <scope>NUCLEOTIDE SEQUENCE [LARGE SCALE GENOMIC DNA]</scope>
    <source>
        <strain evidence="2 4">C57BL/6J</strain>
    </source>
</reference>